<evidence type="ECO:0000256" key="1">
    <source>
        <dbReference type="ARBA" id="ARBA00022617"/>
    </source>
</evidence>
<dbReference type="InterPro" id="IPR012938">
    <property type="entry name" value="Glc/Sorbosone_DH"/>
</dbReference>
<evidence type="ECO:0000256" key="5">
    <source>
        <dbReference type="SAM" id="SignalP"/>
    </source>
</evidence>
<feature type="domain" description="Cytochrome c" evidence="6">
    <location>
        <begin position="36"/>
        <end position="127"/>
    </location>
</feature>
<evidence type="ECO:0000256" key="2">
    <source>
        <dbReference type="ARBA" id="ARBA00022723"/>
    </source>
</evidence>
<dbReference type="RefSeq" id="WP_184495084.1">
    <property type="nucleotide sequence ID" value="NZ_JACIJO010000002.1"/>
</dbReference>
<dbReference type="PANTHER" id="PTHR19328:SF75">
    <property type="entry name" value="ALDOSE SUGAR DEHYDROGENASE YLII"/>
    <property type="match status" value="1"/>
</dbReference>
<dbReference type="InterPro" id="IPR011041">
    <property type="entry name" value="Quinoprot_gluc/sorb_DH_b-prop"/>
</dbReference>
<reference evidence="7 8" key="1">
    <citation type="submission" date="2020-08" db="EMBL/GenBank/DDBJ databases">
        <title>Genomic Encyclopedia of Type Strains, Phase IV (KMG-IV): sequencing the most valuable type-strain genomes for metagenomic binning, comparative biology and taxonomic classification.</title>
        <authorList>
            <person name="Goeker M."/>
        </authorList>
    </citation>
    <scope>NUCLEOTIDE SEQUENCE [LARGE SCALE GENOMIC DNA]</scope>
    <source>
        <strain evidence="7 8">DSM 102044</strain>
    </source>
</reference>
<keyword evidence="5" id="KW-0732">Signal</keyword>
<accession>A0A841MQM8</accession>
<dbReference type="Pfam" id="PF00034">
    <property type="entry name" value="Cytochrom_C"/>
    <property type="match status" value="1"/>
</dbReference>
<gene>
    <name evidence="7" type="ORF">FHS59_002114</name>
</gene>
<name>A0A841MQM8_9BACT</name>
<dbReference type="PROSITE" id="PS51007">
    <property type="entry name" value="CYTC"/>
    <property type="match status" value="1"/>
</dbReference>
<evidence type="ECO:0000259" key="6">
    <source>
        <dbReference type="PROSITE" id="PS51007"/>
    </source>
</evidence>
<dbReference type="EMBL" id="JACIJO010000002">
    <property type="protein sequence ID" value="MBB6326486.1"/>
    <property type="molecule type" value="Genomic_DNA"/>
</dbReference>
<dbReference type="PANTHER" id="PTHR19328">
    <property type="entry name" value="HEDGEHOG-INTERACTING PROTEIN"/>
    <property type="match status" value="1"/>
</dbReference>
<dbReference type="SUPFAM" id="SSF50952">
    <property type="entry name" value="Soluble quinoprotein glucose dehydrogenase"/>
    <property type="match status" value="1"/>
</dbReference>
<comment type="caution">
    <text evidence="7">The sequence shown here is derived from an EMBL/GenBank/DDBJ whole genome shotgun (WGS) entry which is preliminary data.</text>
</comment>
<feature type="signal peptide" evidence="5">
    <location>
        <begin position="1"/>
        <end position="21"/>
    </location>
</feature>
<dbReference type="PROSITE" id="PS51257">
    <property type="entry name" value="PROKAR_LIPOPROTEIN"/>
    <property type="match status" value="1"/>
</dbReference>
<dbReference type="GO" id="GO:0046872">
    <property type="term" value="F:metal ion binding"/>
    <property type="evidence" value="ECO:0007669"/>
    <property type="project" value="UniProtKB-KW"/>
</dbReference>
<feature type="chain" id="PRO_5032528155" evidence="5">
    <location>
        <begin position="22"/>
        <end position="560"/>
    </location>
</feature>
<proteinExistence type="predicted"/>
<dbReference type="Proteomes" id="UP000588604">
    <property type="component" value="Unassembled WGS sequence"/>
</dbReference>
<keyword evidence="2 4" id="KW-0479">Metal-binding</keyword>
<dbReference type="Pfam" id="PF07995">
    <property type="entry name" value="GSDH"/>
    <property type="match status" value="1"/>
</dbReference>
<keyword evidence="1 4" id="KW-0349">Heme</keyword>
<evidence type="ECO:0000256" key="4">
    <source>
        <dbReference type="PROSITE-ProRule" id="PRU00433"/>
    </source>
</evidence>
<dbReference type="Gene3D" id="1.10.760.10">
    <property type="entry name" value="Cytochrome c-like domain"/>
    <property type="match status" value="1"/>
</dbReference>
<dbReference type="GO" id="GO:0009055">
    <property type="term" value="F:electron transfer activity"/>
    <property type="evidence" value="ECO:0007669"/>
    <property type="project" value="InterPro"/>
</dbReference>
<dbReference type="InterPro" id="IPR011042">
    <property type="entry name" value="6-blade_b-propeller_TolB-like"/>
</dbReference>
<sequence>MKNLKYLFAAGSLLFAFSCTSDELKEIGSDISTDVEQIDAGKVLFEQNCSTCHNFNQSAIGPNLSGLSRQVDSDWIKSFIKNPQEKIDGGDERAKQLYADYKVYMPAFPTLSEENLNDLLSYLHTYERIPVAEASDLDALEDPIPDTIPSSGMSLELEYFAQVPPSDEKSPLAKITKMECEPVSGRLFVQDQHGIMYEIRDAQPHEFFNLKSYFPDFVSKPGLATGFGSYAFHPEFTKNGLMYTSHTEKPGDKKKDFDYADSIKVTMEWVITEWKTDNPEAEVFSGTNRELMRIDVVTQIHGVQELAFNPNSKPGDEDYGLLYIGIGDGGAAESGFAFLADHQGSKIWSSILRIDPSGTNSKNGKYGIPSSNPFAGKPGKLGEVYAYGFRNPNRVFWDPNGRLLASEIGHHNVEELNLIEPGKFYGWPIREGTFVINPYGNMSALYPLPSDDASLGATYPLIQFDHDEGNAIIAGYFPNSGPFKGKFLFGDVPSGKVFISDLNEEKPKIQELGIRFEGKETNLREVCGNGRVDLKFGQDCTGQVYVLTKADGKIYKIVNQ</sequence>
<evidence type="ECO:0000256" key="3">
    <source>
        <dbReference type="ARBA" id="ARBA00023004"/>
    </source>
</evidence>
<keyword evidence="8" id="KW-1185">Reference proteome</keyword>
<dbReference type="InterPro" id="IPR036909">
    <property type="entry name" value="Cyt_c-like_dom_sf"/>
</dbReference>
<dbReference type="SUPFAM" id="SSF46626">
    <property type="entry name" value="Cytochrome c"/>
    <property type="match status" value="1"/>
</dbReference>
<evidence type="ECO:0000313" key="8">
    <source>
        <dbReference type="Proteomes" id="UP000588604"/>
    </source>
</evidence>
<organism evidence="7 8">
    <name type="scientific">Algoriphagus iocasae</name>
    <dbReference type="NCBI Taxonomy" id="1836499"/>
    <lineage>
        <taxon>Bacteria</taxon>
        <taxon>Pseudomonadati</taxon>
        <taxon>Bacteroidota</taxon>
        <taxon>Cytophagia</taxon>
        <taxon>Cytophagales</taxon>
        <taxon>Cyclobacteriaceae</taxon>
        <taxon>Algoriphagus</taxon>
    </lineage>
</organism>
<dbReference type="InterPro" id="IPR009056">
    <property type="entry name" value="Cyt_c-like_dom"/>
</dbReference>
<keyword evidence="3 4" id="KW-0408">Iron</keyword>
<dbReference type="Gene3D" id="2.120.10.30">
    <property type="entry name" value="TolB, C-terminal domain"/>
    <property type="match status" value="1"/>
</dbReference>
<dbReference type="AlphaFoldDB" id="A0A841MQM8"/>
<protein>
    <submittedName>
        <fullName evidence="7">Glucose/arabinose dehydrogenase/mono/diheme cytochrome c family protein</fullName>
    </submittedName>
</protein>
<dbReference type="GO" id="GO:0020037">
    <property type="term" value="F:heme binding"/>
    <property type="evidence" value="ECO:0007669"/>
    <property type="project" value="InterPro"/>
</dbReference>
<evidence type="ECO:0000313" key="7">
    <source>
        <dbReference type="EMBL" id="MBB6326486.1"/>
    </source>
</evidence>